<organism evidence="2 3">
    <name type="scientific">Kingdonia uniflora</name>
    <dbReference type="NCBI Taxonomy" id="39325"/>
    <lineage>
        <taxon>Eukaryota</taxon>
        <taxon>Viridiplantae</taxon>
        <taxon>Streptophyta</taxon>
        <taxon>Embryophyta</taxon>
        <taxon>Tracheophyta</taxon>
        <taxon>Spermatophyta</taxon>
        <taxon>Magnoliopsida</taxon>
        <taxon>Ranunculales</taxon>
        <taxon>Circaeasteraceae</taxon>
        <taxon>Kingdonia</taxon>
    </lineage>
</organism>
<keyword evidence="3" id="KW-1185">Reference proteome</keyword>
<gene>
    <name evidence="2" type="ORF">GIB67_003236</name>
</gene>
<reference evidence="2 3" key="1">
    <citation type="journal article" date="2020" name="IScience">
        <title>Genome Sequencing of the Endangered Kingdonia uniflora (Circaeasteraceae, Ranunculales) Reveals Potential Mechanisms of Evolutionary Specialization.</title>
        <authorList>
            <person name="Sun Y."/>
            <person name="Deng T."/>
            <person name="Zhang A."/>
            <person name="Moore M.J."/>
            <person name="Landis J.B."/>
            <person name="Lin N."/>
            <person name="Zhang H."/>
            <person name="Zhang X."/>
            <person name="Huang J."/>
            <person name="Zhang X."/>
            <person name="Sun H."/>
            <person name="Wang H."/>
        </authorList>
    </citation>
    <scope>NUCLEOTIDE SEQUENCE [LARGE SCALE GENOMIC DNA]</scope>
    <source>
        <strain evidence="2">TB1705</strain>
        <tissue evidence="2">Leaf</tissue>
    </source>
</reference>
<evidence type="ECO:0000313" key="3">
    <source>
        <dbReference type="Proteomes" id="UP000541444"/>
    </source>
</evidence>
<dbReference type="AlphaFoldDB" id="A0A7J7LGV3"/>
<protein>
    <submittedName>
        <fullName evidence="2">Uncharacterized protein</fullName>
    </submittedName>
</protein>
<feature type="compositionally biased region" description="Basic and acidic residues" evidence="1">
    <location>
        <begin position="63"/>
        <end position="75"/>
    </location>
</feature>
<evidence type="ECO:0000256" key="1">
    <source>
        <dbReference type="SAM" id="MobiDB-lite"/>
    </source>
</evidence>
<comment type="caution">
    <text evidence="2">The sequence shown here is derived from an EMBL/GenBank/DDBJ whole genome shotgun (WGS) entry which is preliminary data.</text>
</comment>
<sequence>MVETKRKQMDVSRAKGYNNNNKRKGFSSKPQNQTLERKKSKKSNNSRRDDNRKKRGPRLPSAIRKEIGIVKHNPGDSEEDLDSDQGDEELDPFELEDEPLAEEDLKKNRRFDPVDNLEYKFPEEFEVGSVYLSY</sequence>
<accession>A0A7J7LGV3</accession>
<feature type="compositionally biased region" description="Basic and acidic residues" evidence="1">
    <location>
        <begin position="1"/>
        <end position="13"/>
    </location>
</feature>
<feature type="region of interest" description="Disordered" evidence="1">
    <location>
        <begin position="1"/>
        <end position="102"/>
    </location>
</feature>
<proteinExistence type="predicted"/>
<name>A0A7J7LGV3_9MAGN</name>
<evidence type="ECO:0000313" key="2">
    <source>
        <dbReference type="EMBL" id="KAF6141865.1"/>
    </source>
</evidence>
<dbReference type="EMBL" id="JACGCM010002285">
    <property type="protein sequence ID" value="KAF6141865.1"/>
    <property type="molecule type" value="Genomic_DNA"/>
</dbReference>
<feature type="compositionally biased region" description="Acidic residues" evidence="1">
    <location>
        <begin position="76"/>
        <end position="102"/>
    </location>
</feature>
<dbReference type="Proteomes" id="UP000541444">
    <property type="component" value="Unassembled WGS sequence"/>
</dbReference>
<dbReference type="OrthoDB" id="2001734at2759"/>